<dbReference type="Proteomes" id="UP000741360">
    <property type="component" value="Unassembled WGS sequence"/>
</dbReference>
<dbReference type="Gene3D" id="3.40.50.720">
    <property type="entry name" value="NAD(P)-binding Rossmann-like Domain"/>
    <property type="match status" value="1"/>
</dbReference>
<dbReference type="PANTHER" id="PTHR42917">
    <property type="entry name" value="2,4-DIENOYL-COA REDUCTASE"/>
    <property type="match status" value="1"/>
</dbReference>
<comment type="similarity">
    <text evidence="3">In the N-terminal section; belongs to the NADH:flavin oxidoreductase/NADH oxidase family.</text>
</comment>
<evidence type="ECO:0000256" key="2">
    <source>
        <dbReference type="ARBA" id="ARBA00001966"/>
    </source>
</evidence>
<comment type="caution">
    <text evidence="12">The sequence shown here is derived from an EMBL/GenBank/DDBJ whole genome shotgun (WGS) entry which is preliminary data.</text>
</comment>
<keyword evidence="8" id="KW-0408">Iron</keyword>
<dbReference type="GO" id="GO:0051536">
    <property type="term" value="F:iron-sulfur cluster binding"/>
    <property type="evidence" value="ECO:0007669"/>
    <property type="project" value="UniProtKB-KW"/>
</dbReference>
<proteinExistence type="inferred from homology"/>
<dbReference type="Pfam" id="PF00724">
    <property type="entry name" value="Oxidored_FMN"/>
    <property type="match status" value="1"/>
</dbReference>
<reference evidence="12" key="1">
    <citation type="submission" date="2020-07" db="EMBL/GenBank/DDBJ databases">
        <title>Huge and variable diversity of episymbiotic CPR bacteria and DPANN archaea in groundwater ecosystems.</title>
        <authorList>
            <person name="He C.Y."/>
            <person name="Keren R."/>
            <person name="Whittaker M."/>
            <person name="Farag I.F."/>
            <person name="Doudna J."/>
            <person name="Cate J.H.D."/>
            <person name="Banfield J.F."/>
        </authorList>
    </citation>
    <scope>NUCLEOTIDE SEQUENCE</scope>
    <source>
        <strain evidence="12">NC_groundwater_717_Ag_S-0.2um_59_8</strain>
    </source>
</reference>
<keyword evidence="4" id="KW-0285">Flavoprotein</keyword>
<keyword evidence="9" id="KW-0411">Iron-sulfur</keyword>
<dbReference type="Gene3D" id="3.20.20.70">
    <property type="entry name" value="Aldolase class I"/>
    <property type="match status" value="1"/>
</dbReference>
<dbReference type="SUPFAM" id="SSF51395">
    <property type="entry name" value="FMN-linked oxidoreductases"/>
    <property type="match status" value="1"/>
</dbReference>
<dbReference type="EMBL" id="JACPSX010000066">
    <property type="protein sequence ID" value="MBI3014220.1"/>
    <property type="molecule type" value="Genomic_DNA"/>
</dbReference>
<dbReference type="SUPFAM" id="SSF51905">
    <property type="entry name" value="FAD/NAD(P)-binding domain"/>
    <property type="match status" value="1"/>
</dbReference>
<gene>
    <name evidence="12" type="ORF">HYY65_03935</name>
</gene>
<name>A0A932GNR1_UNCTE</name>
<feature type="domain" description="NADH:flavin oxidoreductase/NADH oxidase N-terminal" evidence="10">
    <location>
        <begin position="4"/>
        <end position="334"/>
    </location>
</feature>
<dbReference type="InterPro" id="IPR051793">
    <property type="entry name" value="NADH:flavin_oxidoreductase"/>
</dbReference>
<evidence type="ECO:0000256" key="6">
    <source>
        <dbReference type="ARBA" id="ARBA00022723"/>
    </source>
</evidence>
<dbReference type="InterPro" id="IPR023753">
    <property type="entry name" value="FAD/NAD-binding_dom"/>
</dbReference>
<keyword evidence="5" id="KW-0288">FMN</keyword>
<comment type="cofactor">
    <cofactor evidence="2">
        <name>[4Fe-4S] cluster</name>
        <dbReference type="ChEBI" id="CHEBI:49883"/>
    </cofactor>
</comment>
<feature type="domain" description="FAD/NAD(P)-binding" evidence="11">
    <location>
        <begin position="380"/>
        <end position="634"/>
    </location>
</feature>
<keyword evidence="6" id="KW-0479">Metal-binding</keyword>
<evidence type="ECO:0000259" key="10">
    <source>
        <dbReference type="Pfam" id="PF00724"/>
    </source>
</evidence>
<dbReference type="GO" id="GO:0046872">
    <property type="term" value="F:metal ion binding"/>
    <property type="evidence" value="ECO:0007669"/>
    <property type="project" value="UniProtKB-KW"/>
</dbReference>
<evidence type="ECO:0000259" key="11">
    <source>
        <dbReference type="Pfam" id="PF07992"/>
    </source>
</evidence>
<accession>A0A932GNR1</accession>
<evidence type="ECO:0000256" key="8">
    <source>
        <dbReference type="ARBA" id="ARBA00023004"/>
    </source>
</evidence>
<dbReference type="InterPro" id="IPR001155">
    <property type="entry name" value="OxRdtase_FMN_N"/>
</dbReference>
<evidence type="ECO:0000256" key="1">
    <source>
        <dbReference type="ARBA" id="ARBA00001917"/>
    </source>
</evidence>
<dbReference type="PRINTS" id="PR00411">
    <property type="entry name" value="PNDRDTASEI"/>
</dbReference>
<dbReference type="GO" id="GO:0016491">
    <property type="term" value="F:oxidoreductase activity"/>
    <property type="evidence" value="ECO:0007669"/>
    <property type="project" value="UniProtKB-KW"/>
</dbReference>
<sequence length="666" mass="72551">MFSELFKPGFIGSLSLKNRVVMACVSHHFAEDSYVTPRMIHFFQERARGGAGLIIAGPYQADQKTGLQNLMYPGIGEERFLPGLKTLADAVHEAGAAVAFQLFHAGKYADPKIIGTQPVSPSPIPSPHSRSVPRELTVAEIKEIQRQFVEDIDRGRRAGFDAVEINACSGYLTREFLSPLTNQRTDEYGGSLENRLRFLLEMIALARREVEAYPLIVRITAHECLLGGHGLEEAKQIATALEEAGVDAIHVTVGGHETSVPLTPAMVPRGAFMPLIAEVKKVVLRIPVIGGVRINHPFVAEEAIAEGQVDFISLARALIIDPFFPKKAQEGRIDEISFCIACQQGCYDRLFAGDRITCTVNARAGYEGEREIGRAGRPKRILVIGGGPGGMEAARVAALRGHRVTLWEKKKSLGGQFRLAAVLEEKKEYLNLIAYLETQLRILGVEIVLEKEATADSILAFQPDVLIVASGAKPISPKIPGATLAGVVQAHEVLAERIPVGDRVIVIGGGGVGCDTALLLASEGEKEMSPLSYLQHYQLLPGEQQTNGEKPRRDVTLIEMLPRVGADIGRTTRWSTLMTLKEHGIKILTETRAEEITSEGVWVSGNDGRKFLPADTVVLAIGAQPERRLFEELEGKIPEVHLVGDASKPRKALDAIHEAFLTASRI</sequence>
<organism evidence="12 13">
    <name type="scientific">Tectimicrobiota bacterium</name>
    <dbReference type="NCBI Taxonomy" id="2528274"/>
    <lineage>
        <taxon>Bacteria</taxon>
        <taxon>Pseudomonadati</taxon>
        <taxon>Nitrospinota/Tectimicrobiota group</taxon>
        <taxon>Candidatus Tectimicrobiota</taxon>
    </lineage>
</organism>
<dbReference type="PANTHER" id="PTHR42917:SF2">
    <property type="entry name" value="2,4-DIENOYL-COA REDUCTASE [(2E)-ENOYL-COA-PRODUCING]"/>
    <property type="match status" value="1"/>
</dbReference>
<dbReference type="InterPro" id="IPR036188">
    <property type="entry name" value="FAD/NAD-bd_sf"/>
</dbReference>
<evidence type="ECO:0000256" key="4">
    <source>
        <dbReference type="ARBA" id="ARBA00022630"/>
    </source>
</evidence>
<evidence type="ECO:0000313" key="12">
    <source>
        <dbReference type="EMBL" id="MBI3014220.1"/>
    </source>
</evidence>
<evidence type="ECO:0000256" key="5">
    <source>
        <dbReference type="ARBA" id="ARBA00022643"/>
    </source>
</evidence>
<dbReference type="Pfam" id="PF07992">
    <property type="entry name" value="Pyr_redox_2"/>
    <property type="match status" value="1"/>
</dbReference>
<dbReference type="PRINTS" id="PR00368">
    <property type="entry name" value="FADPNR"/>
</dbReference>
<keyword evidence="7" id="KW-0560">Oxidoreductase</keyword>
<evidence type="ECO:0000313" key="13">
    <source>
        <dbReference type="Proteomes" id="UP000741360"/>
    </source>
</evidence>
<evidence type="ECO:0000256" key="3">
    <source>
        <dbReference type="ARBA" id="ARBA00011048"/>
    </source>
</evidence>
<dbReference type="CDD" id="cd02803">
    <property type="entry name" value="OYE_like_FMN_family"/>
    <property type="match status" value="1"/>
</dbReference>
<comment type="cofactor">
    <cofactor evidence="1">
        <name>FMN</name>
        <dbReference type="ChEBI" id="CHEBI:58210"/>
    </cofactor>
</comment>
<protein>
    <submittedName>
        <fullName evidence="12">FAD-dependent oxidoreductase</fullName>
    </submittedName>
</protein>
<dbReference type="InterPro" id="IPR013785">
    <property type="entry name" value="Aldolase_TIM"/>
</dbReference>
<dbReference type="GO" id="GO:0010181">
    <property type="term" value="F:FMN binding"/>
    <property type="evidence" value="ECO:0007669"/>
    <property type="project" value="InterPro"/>
</dbReference>
<dbReference type="Gene3D" id="3.50.50.60">
    <property type="entry name" value="FAD/NAD(P)-binding domain"/>
    <property type="match status" value="1"/>
</dbReference>
<evidence type="ECO:0000256" key="9">
    <source>
        <dbReference type="ARBA" id="ARBA00023014"/>
    </source>
</evidence>
<dbReference type="AlphaFoldDB" id="A0A932GNR1"/>
<evidence type="ECO:0000256" key="7">
    <source>
        <dbReference type="ARBA" id="ARBA00023002"/>
    </source>
</evidence>